<dbReference type="Proteomes" id="UP000004277">
    <property type="component" value="Unassembled WGS sequence"/>
</dbReference>
<dbReference type="EMBL" id="AKCV02000011">
    <property type="protein sequence ID" value="TMS59192.1"/>
    <property type="molecule type" value="Genomic_DNA"/>
</dbReference>
<evidence type="ECO:0000313" key="2">
    <source>
        <dbReference type="Proteomes" id="UP000004277"/>
    </source>
</evidence>
<gene>
    <name evidence="1" type="ORF">MW7_003155</name>
</gene>
<keyword evidence="2" id="KW-1185">Reference proteome</keyword>
<evidence type="ECO:0000313" key="1">
    <source>
        <dbReference type="EMBL" id="TMS59192.1"/>
    </source>
</evidence>
<proteinExistence type="predicted"/>
<reference evidence="1" key="1">
    <citation type="submission" date="2019-05" db="EMBL/GenBank/DDBJ databases">
        <title>Revised genome assembly of Burkholderiaceae (previously Ralstonia) sp. PBA.</title>
        <authorList>
            <person name="Gan H.M."/>
        </authorList>
    </citation>
    <scope>NUCLEOTIDE SEQUENCE</scope>
    <source>
        <strain evidence="1">PBA</strain>
    </source>
</reference>
<protein>
    <submittedName>
        <fullName evidence="1">Succinate dehydrogenase</fullName>
    </submittedName>
</protein>
<sequence length="121" mass="13034">MSQSLSVVTQAKLWYWQRISAMVLAVCVIIHLVGIVLAVRGGLSGAEVLARTQGNWLFGAFYATFVLASTVHVPIGLMRIAEEWFGWRSRSVVIAAWLFAALLAFAGLRAVYAVIVPGGAA</sequence>
<accession>A0ACD3SSS6</accession>
<organism evidence="1 2">
    <name type="scientific">Imbroritus primus</name>
    <dbReference type="NCBI Taxonomy" id="3058603"/>
    <lineage>
        <taxon>Bacteria</taxon>
        <taxon>Pseudomonadati</taxon>
        <taxon>Pseudomonadota</taxon>
        <taxon>Betaproteobacteria</taxon>
        <taxon>Burkholderiales</taxon>
        <taxon>Burkholderiaceae</taxon>
        <taxon>Imbroritus</taxon>
    </lineage>
</organism>
<name>A0ACD3SSS6_9BURK</name>
<comment type="caution">
    <text evidence="1">The sequence shown here is derived from an EMBL/GenBank/DDBJ whole genome shotgun (WGS) entry which is preliminary data.</text>
</comment>